<keyword evidence="3" id="KW-1185">Reference proteome</keyword>
<proteinExistence type="predicted"/>
<comment type="caution">
    <text evidence="2">The sequence shown here is derived from an EMBL/GenBank/DDBJ whole genome shotgun (WGS) entry which is preliminary data.</text>
</comment>
<dbReference type="OrthoDB" id="9800872at2"/>
<dbReference type="SMART" id="SM00450">
    <property type="entry name" value="RHOD"/>
    <property type="match status" value="1"/>
</dbReference>
<dbReference type="SUPFAM" id="SSF52821">
    <property type="entry name" value="Rhodanese/Cell cycle control phosphatase"/>
    <property type="match status" value="1"/>
</dbReference>
<evidence type="ECO:0000313" key="3">
    <source>
        <dbReference type="Proteomes" id="UP000306985"/>
    </source>
</evidence>
<dbReference type="RefSeq" id="WP_137451209.1">
    <property type="nucleotide sequence ID" value="NZ_SZZH01000006.1"/>
</dbReference>
<dbReference type="InterPro" id="IPR050229">
    <property type="entry name" value="GlpE_sulfurtransferase"/>
</dbReference>
<dbReference type="PANTHER" id="PTHR43031">
    <property type="entry name" value="FAD-DEPENDENT OXIDOREDUCTASE"/>
    <property type="match status" value="1"/>
</dbReference>
<name>A0A4U6QAA7_9ACTN</name>
<feature type="domain" description="Rhodanese" evidence="1">
    <location>
        <begin position="13"/>
        <end position="100"/>
    </location>
</feature>
<sequence>MSDALPEVDIDQVPADAVLLDVRENDEWQAGHAPGAVHVPMTELADRLDDVPEGDPVYVICRSGGRSARVTAYLNGNGWDAVNVRGGMGSWAAAGRPMVGDGDGDPIVL</sequence>
<dbReference type="EMBL" id="SZZH01000006">
    <property type="protein sequence ID" value="TKV56822.1"/>
    <property type="molecule type" value="Genomic_DNA"/>
</dbReference>
<dbReference type="PROSITE" id="PS50206">
    <property type="entry name" value="RHODANESE_3"/>
    <property type="match status" value="1"/>
</dbReference>
<dbReference type="Proteomes" id="UP000306985">
    <property type="component" value="Unassembled WGS sequence"/>
</dbReference>
<dbReference type="Gene3D" id="3.40.250.10">
    <property type="entry name" value="Rhodanese-like domain"/>
    <property type="match status" value="1"/>
</dbReference>
<evidence type="ECO:0000259" key="1">
    <source>
        <dbReference type="PROSITE" id="PS50206"/>
    </source>
</evidence>
<reference evidence="2 3" key="1">
    <citation type="submission" date="2019-05" db="EMBL/GenBank/DDBJ databases">
        <title>Nakamurella sp. N5BH11, whole genome shotgun sequence.</title>
        <authorList>
            <person name="Tuo L."/>
        </authorList>
    </citation>
    <scope>NUCLEOTIDE SEQUENCE [LARGE SCALE GENOMIC DNA]</scope>
    <source>
        <strain evidence="2 3">N5BH11</strain>
    </source>
</reference>
<gene>
    <name evidence="2" type="ORF">FDO65_18425</name>
</gene>
<dbReference type="Pfam" id="PF00581">
    <property type="entry name" value="Rhodanese"/>
    <property type="match status" value="1"/>
</dbReference>
<protein>
    <submittedName>
        <fullName evidence="2">Rhodanese-like domain-containing protein</fullName>
    </submittedName>
</protein>
<accession>A0A4U6QAA7</accession>
<dbReference type="InterPro" id="IPR001763">
    <property type="entry name" value="Rhodanese-like_dom"/>
</dbReference>
<organism evidence="2 3">
    <name type="scientific">Nakamurella flava</name>
    <dbReference type="NCBI Taxonomy" id="2576308"/>
    <lineage>
        <taxon>Bacteria</taxon>
        <taxon>Bacillati</taxon>
        <taxon>Actinomycetota</taxon>
        <taxon>Actinomycetes</taxon>
        <taxon>Nakamurellales</taxon>
        <taxon>Nakamurellaceae</taxon>
        <taxon>Nakamurella</taxon>
    </lineage>
</organism>
<dbReference type="CDD" id="cd00158">
    <property type="entry name" value="RHOD"/>
    <property type="match status" value="1"/>
</dbReference>
<dbReference type="PANTHER" id="PTHR43031:SF1">
    <property type="entry name" value="PYRIDINE NUCLEOTIDE-DISULPHIDE OXIDOREDUCTASE"/>
    <property type="match status" value="1"/>
</dbReference>
<dbReference type="AlphaFoldDB" id="A0A4U6QAA7"/>
<dbReference type="InterPro" id="IPR036873">
    <property type="entry name" value="Rhodanese-like_dom_sf"/>
</dbReference>
<evidence type="ECO:0000313" key="2">
    <source>
        <dbReference type="EMBL" id="TKV56822.1"/>
    </source>
</evidence>